<gene>
    <name evidence="3" type="ORF">ACFQGB_17775</name>
</gene>
<evidence type="ECO:0000313" key="3">
    <source>
        <dbReference type="EMBL" id="MFC6954719.1"/>
    </source>
</evidence>
<keyword evidence="2" id="KW-0472">Membrane</keyword>
<sequence>MSRPSFLRQEGNESALRPIVATVAVAALVLGLVAALVPGIGGVVASTVGVFVGSPVLVVLVALGGGAYGILQLYRTGTSEPEPNPLVGLNPERAHYDENAISGDDIDKSVEAVGGELPESNAKDWWTYREKNDVQSSLEGVATRVLASEHDVSADAATRLVETGEWTDDPRASAFLGTDTPDLPLKLQFFDWLSGEAYQRRVEATVEAIARHAGVATGEGADGQGRTATGSALPVHTASETERIRAAAAELAPDASSSSDDGPTSMADVRLDAPPEGDDASTTAATADAASTGTGSETSPSDGTPSAGDDASMELAAERGGED</sequence>
<dbReference type="Proteomes" id="UP001596395">
    <property type="component" value="Unassembled WGS sequence"/>
</dbReference>
<keyword evidence="4" id="KW-1185">Reference proteome</keyword>
<name>A0ABD5VGR1_9EURY</name>
<evidence type="ECO:0000313" key="4">
    <source>
        <dbReference type="Proteomes" id="UP001596395"/>
    </source>
</evidence>
<organism evidence="3 4">
    <name type="scientific">Halorubellus litoreus</name>
    <dbReference type="NCBI Taxonomy" id="755308"/>
    <lineage>
        <taxon>Archaea</taxon>
        <taxon>Methanobacteriati</taxon>
        <taxon>Methanobacteriota</taxon>
        <taxon>Stenosarchaea group</taxon>
        <taxon>Halobacteria</taxon>
        <taxon>Halobacteriales</taxon>
        <taxon>Halorubellaceae</taxon>
        <taxon>Halorubellus</taxon>
    </lineage>
</organism>
<dbReference type="InterPro" id="IPR055693">
    <property type="entry name" value="DUF7269"/>
</dbReference>
<keyword evidence="2" id="KW-1133">Transmembrane helix</keyword>
<feature type="compositionally biased region" description="Low complexity" evidence="1">
    <location>
        <begin position="280"/>
        <end position="306"/>
    </location>
</feature>
<protein>
    <submittedName>
        <fullName evidence="3">Uncharacterized protein</fullName>
    </submittedName>
</protein>
<dbReference type="RefSeq" id="WP_336351655.1">
    <property type="nucleotide sequence ID" value="NZ_JAZAQL010000003.1"/>
</dbReference>
<evidence type="ECO:0000256" key="1">
    <source>
        <dbReference type="SAM" id="MobiDB-lite"/>
    </source>
</evidence>
<dbReference type="AlphaFoldDB" id="A0ABD5VGR1"/>
<accession>A0ABD5VGR1</accession>
<keyword evidence="2" id="KW-0812">Transmembrane</keyword>
<dbReference type="EMBL" id="JBHSXN010000003">
    <property type="protein sequence ID" value="MFC6954719.1"/>
    <property type="molecule type" value="Genomic_DNA"/>
</dbReference>
<feature type="transmembrane region" description="Helical" evidence="2">
    <location>
        <begin position="20"/>
        <end position="44"/>
    </location>
</feature>
<feature type="compositionally biased region" description="Low complexity" evidence="1">
    <location>
        <begin position="246"/>
        <end position="267"/>
    </location>
</feature>
<dbReference type="Pfam" id="PF23933">
    <property type="entry name" value="DUF7269"/>
    <property type="match status" value="1"/>
</dbReference>
<reference evidence="3 4" key="1">
    <citation type="journal article" date="2019" name="Int. J. Syst. Evol. Microbiol.">
        <title>The Global Catalogue of Microorganisms (GCM) 10K type strain sequencing project: providing services to taxonomists for standard genome sequencing and annotation.</title>
        <authorList>
            <consortium name="The Broad Institute Genomics Platform"/>
            <consortium name="The Broad Institute Genome Sequencing Center for Infectious Disease"/>
            <person name="Wu L."/>
            <person name="Ma J."/>
        </authorList>
    </citation>
    <scope>NUCLEOTIDE SEQUENCE [LARGE SCALE GENOMIC DNA]</scope>
    <source>
        <strain evidence="3 4">GX26</strain>
    </source>
</reference>
<comment type="caution">
    <text evidence="3">The sequence shown here is derived from an EMBL/GenBank/DDBJ whole genome shotgun (WGS) entry which is preliminary data.</text>
</comment>
<feature type="region of interest" description="Disordered" evidence="1">
    <location>
        <begin position="217"/>
        <end position="323"/>
    </location>
</feature>
<evidence type="ECO:0000256" key="2">
    <source>
        <dbReference type="SAM" id="Phobius"/>
    </source>
</evidence>
<proteinExistence type="predicted"/>
<feature type="transmembrane region" description="Helical" evidence="2">
    <location>
        <begin position="50"/>
        <end position="71"/>
    </location>
</feature>